<dbReference type="InterPro" id="IPR052354">
    <property type="entry name" value="Cell_Wall_Dynamics_Protein"/>
</dbReference>
<keyword evidence="2" id="KW-0732">Signal</keyword>
<dbReference type="RefSeq" id="WP_013780022.1">
    <property type="nucleotide sequence ID" value="NC_015520.1"/>
</dbReference>
<gene>
    <name evidence="4" type="ordered locus">Mahau_0373</name>
</gene>
<dbReference type="NCBIfam" id="TIGR02669">
    <property type="entry name" value="SpoIID_LytB"/>
    <property type="match status" value="1"/>
</dbReference>
<evidence type="ECO:0000256" key="2">
    <source>
        <dbReference type="SAM" id="SignalP"/>
    </source>
</evidence>
<dbReference type="STRING" id="697281.Mahau_0373"/>
<dbReference type="Proteomes" id="UP000008457">
    <property type="component" value="Chromosome"/>
</dbReference>
<feature type="signal peptide" evidence="2">
    <location>
        <begin position="1"/>
        <end position="27"/>
    </location>
</feature>
<proteinExistence type="predicted"/>
<dbReference type="GO" id="GO:0030435">
    <property type="term" value="P:sporulation resulting in formation of a cellular spore"/>
    <property type="evidence" value="ECO:0007669"/>
    <property type="project" value="InterPro"/>
</dbReference>
<keyword evidence="5" id="KW-1185">Reference proteome</keyword>
<reference evidence="4 5" key="2">
    <citation type="journal article" date="2011" name="Stand. Genomic Sci.">
        <title>Complete genome sequence of Mahella australiensis type strain (50-1 BON).</title>
        <authorList>
            <person name="Sikorski J."/>
            <person name="Teshima H."/>
            <person name="Nolan M."/>
            <person name="Lucas S."/>
            <person name="Hammon N."/>
            <person name="Deshpande S."/>
            <person name="Cheng J.F."/>
            <person name="Pitluck S."/>
            <person name="Liolios K."/>
            <person name="Pagani I."/>
            <person name="Ivanova N."/>
            <person name="Huntemann M."/>
            <person name="Mavromatis K."/>
            <person name="Ovchinikova G."/>
            <person name="Pati A."/>
            <person name="Tapia R."/>
            <person name="Han C."/>
            <person name="Goodwin L."/>
            <person name="Chen A."/>
            <person name="Palaniappan K."/>
            <person name="Land M."/>
            <person name="Hauser L."/>
            <person name="Ngatchou-Djao O.D."/>
            <person name="Rohde M."/>
            <person name="Pukall R."/>
            <person name="Spring S."/>
            <person name="Abt B."/>
            <person name="Goker M."/>
            <person name="Detter J.C."/>
            <person name="Woyke T."/>
            <person name="Bristow J."/>
            <person name="Markowitz V."/>
            <person name="Hugenholtz P."/>
            <person name="Eisen J.A."/>
            <person name="Kyrpides N.C."/>
            <person name="Klenk H.P."/>
            <person name="Lapidus A."/>
        </authorList>
    </citation>
    <scope>NUCLEOTIDE SEQUENCE [LARGE SCALE GENOMIC DNA]</scope>
    <source>
        <strain evidence="5">DSM 15567 / CIP 107919 / 50-1 BON</strain>
    </source>
</reference>
<evidence type="ECO:0000313" key="4">
    <source>
        <dbReference type="EMBL" id="AEE95589.1"/>
    </source>
</evidence>
<evidence type="ECO:0000313" key="5">
    <source>
        <dbReference type="Proteomes" id="UP000008457"/>
    </source>
</evidence>
<dbReference type="PANTHER" id="PTHR34408">
    <property type="entry name" value="FAMILY PROTEIN, PUTATIVE-RELATED"/>
    <property type="match status" value="1"/>
</dbReference>
<dbReference type="EMBL" id="CP002360">
    <property type="protein sequence ID" value="AEE95589.1"/>
    <property type="molecule type" value="Genomic_DNA"/>
</dbReference>
<dbReference type="PANTHER" id="PTHR34408:SF1">
    <property type="entry name" value="GLYCOSYL HYDROLASE FAMILY 19 DOMAIN-CONTAINING PROTEIN HI_1415"/>
    <property type="match status" value="1"/>
</dbReference>
<dbReference type="Gene3D" id="2.60.40.4070">
    <property type="match status" value="1"/>
</dbReference>
<dbReference type="Gene3D" id="2.30.30.40">
    <property type="entry name" value="SH3 Domains"/>
    <property type="match status" value="2"/>
</dbReference>
<dbReference type="Pfam" id="PF08239">
    <property type="entry name" value="SH3_3"/>
    <property type="match status" value="2"/>
</dbReference>
<protein>
    <submittedName>
        <fullName evidence="4">SpoIID/LytB domain protein</fullName>
    </submittedName>
</protein>
<dbReference type="HOGENOM" id="CLU_022119_0_0_9"/>
<dbReference type="InterPro" id="IPR003646">
    <property type="entry name" value="SH3-like_bac-type"/>
</dbReference>
<dbReference type="eggNOG" id="COG2385">
    <property type="taxonomic scope" value="Bacteria"/>
</dbReference>
<dbReference type="PROSITE" id="PS51781">
    <property type="entry name" value="SH3B"/>
    <property type="match status" value="2"/>
</dbReference>
<feature type="domain" description="SH3b" evidence="3">
    <location>
        <begin position="603"/>
        <end position="666"/>
    </location>
</feature>
<dbReference type="SMART" id="SM00287">
    <property type="entry name" value="SH3b"/>
    <property type="match status" value="2"/>
</dbReference>
<feature type="region of interest" description="Disordered" evidence="1">
    <location>
        <begin position="584"/>
        <end position="606"/>
    </location>
</feature>
<name>F3ZY64_MAHA5</name>
<dbReference type="KEGG" id="mas:Mahau_0373"/>
<sequence>MRRITAVLLSILLAFTLLLPLADQAEAAKSEPAVIRVQLRNYISNRSQISVKIDKGSYSVAGNPLLILRPGHNYEVKMVSGQLSLYDGSTLMGCYGTAFELIPARYGTDNVININGKAYIGAMTFSIDGAYVRPINKLMLEDYLKGVVPYEMPASWGKEALKAQAIAARTYAMRCLKPSNSYDVLDTTANQVYGGYIWNSSSYSNSNAAVEETRGIVLEYDGSPALTEYSSSNGGWVEQSAYSAARQDPYDLWNPQGKLWTECPWAVTYSKAQIDPAQINVANVYLAQNNTAALDAWWNSIENTTYASRADEKAMIAGLKSLLASKCPGKDIRITEITDMTMDLSKRTAGQRLEANSSVTMTVKFLARDAKTKAYDLETVVPPQDPNNPLPEGQIPQPVTVLKVSKETLSFTVTQMRTAFGANRIKSYLISSFTKDGNGYIIAGKGYGHGRGMSQYGAMHRAKAGEKYTDILNFYYPVVGRVTYSIPVQPISISGVSDIPDPYNANAGDLIISYSISRDANVTVKIWDSAKRQVAVAANGVSQKAGTNNVRWDGASMNEGNYYYTVEVADSAGNKANACGSFQLVKNGTPGRGEDRPTPTPTTQTGTVKVGSTLNVRSGAGTQYKVVGSLKNGTKVEVLGESGSWYKIKYGSITGYVSGQYLVVSGTNPAPTPTPPSTPSSQTGTVKVGSMLNVRSGAGTQYKVVGSLKNGTKVEVLGESGSWYKIKYGSITGYVSGQYLVV</sequence>
<dbReference type="InterPro" id="IPR013486">
    <property type="entry name" value="SpoIID/LytB"/>
</dbReference>
<dbReference type="InterPro" id="IPR013693">
    <property type="entry name" value="SpoIID/LytB_N"/>
</dbReference>
<evidence type="ECO:0000259" key="3">
    <source>
        <dbReference type="PROSITE" id="PS51781"/>
    </source>
</evidence>
<dbReference type="Pfam" id="PF08486">
    <property type="entry name" value="SpoIID"/>
    <property type="match status" value="1"/>
</dbReference>
<accession>F3ZY64</accession>
<evidence type="ECO:0000256" key="1">
    <source>
        <dbReference type="SAM" id="MobiDB-lite"/>
    </source>
</evidence>
<dbReference type="eggNOG" id="COG3103">
    <property type="taxonomic scope" value="Bacteria"/>
</dbReference>
<feature type="chain" id="PRO_5003304033" evidence="2">
    <location>
        <begin position="28"/>
        <end position="742"/>
    </location>
</feature>
<organism evidence="4 5">
    <name type="scientific">Mahella australiensis (strain DSM 15567 / CIP 107919 / 50-1 BON)</name>
    <dbReference type="NCBI Taxonomy" id="697281"/>
    <lineage>
        <taxon>Bacteria</taxon>
        <taxon>Bacillati</taxon>
        <taxon>Bacillota</taxon>
        <taxon>Clostridia</taxon>
        <taxon>Thermoanaerobacterales</taxon>
        <taxon>Thermoanaerobacterales Family IV. Incertae Sedis</taxon>
        <taxon>Mahella</taxon>
    </lineage>
</organism>
<dbReference type="AlphaFoldDB" id="F3ZY64"/>
<reference evidence="5" key="1">
    <citation type="submission" date="2010-11" db="EMBL/GenBank/DDBJ databases">
        <title>The complete genome of Mahella australiensis DSM 15567.</title>
        <authorList>
            <consortium name="US DOE Joint Genome Institute (JGI-PGF)"/>
            <person name="Lucas S."/>
            <person name="Copeland A."/>
            <person name="Lapidus A."/>
            <person name="Bruce D."/>
            <person name="Goodwin L."/>
            <person name="Pitluck S."/>
            <person name="Kyrpides N."/>
            <person name="Mavromatis K."/>
            <person name="Pagani I."/>
            <person name="Ivanova N."/>
            <person name="Teshima H."/>
            <person name="Brettin T."/>
            <person name="Detter J.C."/>
            <person name="Han C."/>
            <person name="Tapia R."/>
            <person name="Land M."/>
            <person name="Hauser L."/>
            <person name="Markowitz V."/>
            <person name="Cheng J.-F."/>
            <person name="Hugenholtz P."/>
            <person name="Woyke T."/>
            <person name="Wu D."/>
            <person name="Spring S."/>
            <person name="Pukall R."/>
            <person name="Steenblock K."/>
            <person name="Schneider S."/>
            <person name="Klenk H.-P."/>
            <person name="Eisen J.A."/>
        </authorList>
    </citation>
    <scope>NUCLEOTIDE SEQUENCE [LARGE SCALE GENOMIC DNA]</scope>
    <source>
        <strain evidence="5">DSM 15567 / CIP 107919 / 50-1 BON</strain>
    </source>
</reference>
<feature type="domain" description="SH3b" evidence="3">
    <location>
        <begin position="681"/>
        <end position="742"/>
    </location>
</feature>